<keyword evidence="2" id="KW-0378">Hydrolase</keyword>
<dbReference type="PANTHER" id="PTHR10625:SF31">
    <property type="entry name" value="HISTONE DEACETYLASE DOMAIN-CONTAINING PROTEIN"/>
    <property type="match status" value="1"/>
</dbReference>
<sequence>MQTGFVWHERYMWHNTGRASGPFLSDASGWMEPDIRHTENSDTKRRFRNLLDVSGLLDQLVPIAPRAATVEELTRFHTAAYVEHVRELSAGAGGEGVDGTTVIGKGTYEVALLSAGGVIEAVDAVLDGTVDNAYALVRPCGHHALPDAAMGFCIFGNVAIAAHHARVVRGLRRVAIVDWDVHHGNGTQAGFYDDPNVLTISLHQDSCFPPESGPLEETGEGAGEGFNLNVPLPPGSGDGAYEAAFEQLVIPALERFQPELILVASGLDASAMDPLGRMMVSPKGYGRLAELLLDAAARLCDGRVVMAHEGGYSAELVPFCGLAIVERLAGVETEVRDTILQLFPEHMGQQQLQPHEQALIERVAAVAGLGRQAAQA</sequence>
<dbReference type="PANTHER" id="PTHR10625">
    <property type="entry name" value="HISTONE DEACETYLASE HDAC1-RELATED"/>
    <property type="match status" value="1"/>
</dbReference>
<dbReference type="CDD" id="cd09996">
    <property type="entry name" value="HDAC_classII_1"/>
    <property type="match status" value="1"/>
</dbReference>
<dbReference type="SUPFAM" id="SSF52768">
    <property type="entry name" value="Arginase/deacetylase"/>
    <property type="match status" value="1"/>
</dbReference>
<proteinExistence type="inferred from homology"/>
<reference evidence="5" key="1">
    <citation type="submission" date="2023-07" db="EMBL/GenBank/DDBJ databases">
        <title>Conexibacter stalactiti sp. nov., isolated from stalactites in a lava cave and emended description of the genus Conexibacter.</title>
        <authorList>
            <person name="Lee S.D."/>
        </authorList>
    </citation>
    <scope>NUCLEOTIDE SEQUENCE [LARGE SCALE GENOMIC DNA]</scope>
    <source>
        <strain evidence="5">KCTC 39840</strain>
    </source>
</reference>
<dbReference type="InterPro" id="IPR037138">
    <property type="entry name" value="His_deacetylse_dom_sf"/>
</dbReference>
<evidence type="ECO:0000313" key="5">
    <source>
        <dbReference type="Proteomes" id="UP001284601"/>
    </source>
</evidence>
<dbReference type="RefSeq" id="WP_318599973.1">
    <property type="nucleotide sequence ID" value="NZ_JAWSTH010000091.1"/>
</dbReference>
<feature type="domain" description="Histone deacetylase" evidence="3">
    <location>
        <begin position="37"/>
        <end position="320"/>
    </location>
</feature>
<dbReference type="InterPro" id="IPR000286">
    <property type="entry name" value="HDACs"/>
</dbReference>
<evidence type="ECO:0000313" key="4">
    <source>
        <dbReference type="EMBL" id="MDW5597508.1"/>
    </source>
</evidence>
<gene>
    <name evidence="4" type="ORF">R7226_24375</name>
</gene>
<dbReference type="Gene3D" id="3.40.800.20">
    <property type="entry name" value="Histone deacetylase domain"/>
    <property type="match status" value="1"/>
</dbReference>
<keyword evidence="5" id="KW-1185">Reference proteome</keyword>
<dbReference type="EMBL" id="JAWSTH010000091">
    <property type="protein sequence ID" value="MDW5597508.1"/>
    <property type="molecule type" value="Genomic_DNA"/>
</dbReference>
<dbReference type="InterPro" id="IPR003084">
    <property type="entry name" value="HDAC_I/II"/>
</dbReference>
<organism evidence="4 5">
    <name type="scientific">Conexibacter stalactiti</name>
    <dbReference type="NCBI Taxonomy" id="1940611"/>
    <lineage>
        <taxon>Bacteria</taxon>
        <taxon>Bacillati</taxon>
        <taxon>Actinomycetota</taxon>
        <taxon>Thermoleophilia</taxon>
        <taxon>Solirubrobacterales</taxon>
        <taxon>Conexibacteraceae</taxon>
        <taxon>Conexibacter</taxon>
    </lineage>
</organism>
<evidence type="ECO:0000256" key="1">
    <source>
        <dbReference type="ARBA" id="ARBA00005947"/>
    </source>
</evidence>
<dbReference type="InterPro" id="IPR023696">
    <property type="entry name" value="Ureohydrolase_dom_sf"/>
</dbReference>
<evidence type="ECO:0000256" key="2">
    <source>
        <dbReference type="ARBA" id="ARBA00022801"/>
    </source>
</evidence>
<dbReference type="InterPro" id="IPR023801">
    <property type="entry name" value="His_deacetylse_dom"/>
</dbReference>
<dbReference type="PRINTS" id="PR01270">
    <property type="entry name" value="HDASUPER"/>
</dbReference>
<dbReference type="PRINTS" id="PR01271">
    <property type="entry name" value="HISDACETLASE"/>
</dbReference>
<protein>
    <submittedName>
        <fullName evidence="4">Class II histone deacetylase</fullName>
    </submittedName>
</protein>
<name>A0ABU4HW99_9ACTN</name>
<comment type="similarity">
    <text evidence="1">Belongs to the histone deacetylase family.</text>
</comment>
<comment type="caution">
    <text evidence="4">The sequence shown here is derived from an EMBL/GenBank/DDBJ whole genome shotgun (WGS) entry which is preliminary data.</text>
</comment>
<accession>A0ABU4HW99</accession>
<evidence type="ECO:0000259" key="3">
    <source>
        <dbReference type="Pfam" id="PF00850"/>
    </source>
</evidence>
<dbReference type="Proteomes" id="UP001284601">
    <property type="component" value="Unassembled WGS sequence"/>
</dbReference>
<dbReference type="Pfam" id="PF00850">
    <property type="entry name" value="Hist_deacetyl"/>
    <property type="match status" value="1"/>
</dbReference>